<evidence type="ECO:0000256" key="1">
    <source>
        <dbReference type="SAM" id="MobiDB-lite"/>
    </source>
</evidence>
<keyword evidence="2" id="KW-0472">Membrane</keyword>
<gene>
    <name evidence="3" type="ORF">IAC53_05565</name>
</gene>
<evidence type="ECO:0000256" key="2">
    <source>
        <dbReference type="SAM" id="Phobius"/>
    </source>
</evidence>
<organism evidence="3 4">
    <name type="scientific">Candidatus Fimenecus excrementigallinarum</name>
    <dbReference type="NCBI Taxonomy" id="2840816"/>
    <lineage>
        <taxon>Bacteria</taxon>
        <taxon>Bacillati</taxon>
        <taxon>Bacillota</taxon>
        <taxon>Clostridia</taxon>
        <taxon>Candidatus Fimenecus</taxon>
    </lineage>
</organism>
<keyword evidence="2" id="KW-1133">Transmembrane helix</keyword>
<dbReference type="Proteomes" id="UP000824071">
    <property type="component" value="Unassembled WGS sequence"/>
</dbReference>
<evidence type="ECO:0000313" key="4">
    <source>
        <dbReference type="Proteomes" id="UP000824071"/>
    </source>
</evidence>
<sequence>MYKGLLGLFSFRQKGKATEHAPKRTVKQKTAAMRKEKKNRRHEDRTTKYIVFATAVFNLIHAVLDLIRHFTE</sequence>
<keyword evidence="2" id="KW-0812">Transmembrane</keyword>
<reference evidence="3" key="2">
    <citation type="journal article" date="2021" name="PeerJ">
        <title>Extensive microbial diversity within the chicken gut microbiome revealed by metagenomics and culture.</title>
        <authorList>
            <person name="Gilroy R."/>
            <person name="Ravi A."/>
            <person name="Getino M."/>
            <person name="Pursley I."/>
            <person name="Horton D.L."/>
            <person name="Alikhan N.F."/>
            <person name="Baker D."/>
            <person name="Gharbi K."/>
            <person name="Hall N."/>
            <person name="Watson M."/>
            <person name="Adriaenssens E.M."/>
            <person name="Foster-Nyarko E."/>
            <person name="Jarju S."/>
            <person name="Secka A."/>
            <person name="Antonio M."/>
            <person name="Oren A."/>
            <person name="Chaudhuri R.R."/>
            <person name="La Ragione R."/>
            <person name="Hildebrand F."/>
            <person name="Pallen M.J."/>
        </authorList>
    </citation>
    <scope>NUCLEOTIDE SEQUENCE</scope>
    <source>
        <strain evidence="3">ChiGjej1B1-19959</strain>
    </source>
</reference>
<feature type="transmembrane region" description="Helical" evidence="2">
    <location>
        <begin position="49"/>
        <end position="67"/>
    </location>
</feature>
<reference evidence="3" key="1">
    <citation type="submission" date="2020-10" db="EMBL/GenBank/DDBJ databases">
        <authorList>
            <person name="Gilroy R."/>
        </authorList>
    </citation>
    <scope>NUCLEOTIDE SEQUENCE</scope>
    <source>
        <strain evidence="3">ChiGjej1B1-19959</strain>
    </source>
</reference>
<feature type="region of interest" description="Disordered" evidence="1">
    <location>
        <begin position="16"/>
        <end position="43"/>
    </location>
</feature>
<dbReference type="AlphaFoldDB" id="A0A9D1LET7"/>
<accession>A0A9D1LET7</accession>
<name>A0A9D1LET7_9FIRM</name>
<evidence type="ECO:0000313" key="3">
    <source>
        <dbReference type="EMBL" id="HIU36057.1"/>
    </source>
</evidence>
<comment type="caution">
    <text evidence="3">The sequence shown here is derived from an EMBL/GenBank/DDBJ whole genome shotgun (WGS) entry which is preliminary data.</text>
</comment>
<dbReference type="EMBL" id="DVMW01000033">
    <property type="protein sequence ID" value="HIU36057.1"/>
    <property type="molecule type" value="Genomic_DNA"/>
</dbReference>
<proteinExistence type="predicted"/>
<protein>
    <submittedName>
        <fullName evidence="3">Uncharacterized protein</fullName>
    </submittedName>
</protein>